<dbReference type="Proteomes" id="UP000464374">
    <property type="component" value="Chromosome"/>
</dbReference>
<keyword evidence="1" id="KW-0808">Transferase</keyword>
<dbReference type="InterPro" id="IPR014729">
    <property type="entry name" value="Rossmann-like_a/b/a_fold"/>
</dbReference>
<protein>
    <submittedName>
        <fullName evidence="1">N-acetyl sugar amidotransferase</fullName>
    </submittedName>
</protein>
<proteinExistence type="predicted"/>
<dbReference type="KEGG" id="trz:GWP43_02845"/>
<dbReference type="SUPFAM" id="SSF52402">
    <property type="entry name" value="Adenine nucleotide alpha hydrolases-like"/>
    <property type="match status" value="1"/>
</dbReference>
<dbReference type="Gene3D" id="3.40.50.620">
    <property type="entry name" value="HUPs"/>
    <property type="match status" value="1"/>
</dbReference>
<organism evidence="1 2">
    <name type="scientific">Treponema vincentii</name>
    <dbReference type="NCBI Taxonomy" id="69710"/>
    <lineage>
        <taxon>Bacteria</taxon>
        <taxon>Pseudomonadati</taxon>
        <taxon>Spirochaetota</taxon>
        <taxon>Spirochaetia</taxon>
        <taxon>Spirochaetales</taxon>
        <taxon>Treponemataceae</taxon>
        <taxon>Treponema</taxon>
    </lineage>
</organism>
<dbReference type="GO" id="GO:0016740">
    <property type="term" value="F:transferase activity"/>
    <property type="evidence" value="ECO:0007669"/>
    <property type="project" value="UniProtKB-KW"/>
</dbReference>
<evidence type="ECO:0000313" key="1">
    <source>
        <dbReference type="EMBL" id="QHX42560.1"/>
    </source>
</evidence>
<accession>A0A6P1XZX6</accession>
<reference evidence="1 2" key="1">
    <citation type="submission" date="2020-01" db="EMBL/GenBank/DDBJ databases">
        <title>Complete genome sequence of a human oral phylogroup 1 Treponema sp. strain ATCC 700766, originally isolated from periodontitis dental plaque.</title>
        <authorList>
            <person name="Chan Y."/>
            <person name="Huo Y.-B."/>
            <person name="Yu X.-L."/>
            <person name="Zeng H."/>
            <person name="Leung W.-K."/>
            <person name="Watt R.M."/>
        </authorList>
    </citation>
    <scope>NUCLEOTIDE SEQUENCE [LARGE SCALE GENOMIC DNA]</scope>
    <source>
        <strain evidence="1 2">OMZ 804</strain>
    </source>
</reference>
<dbReference type="NCBIfam" id="TIGR03573">
    <property type="entry name" value="WbuX"/>
    <property type="match status" value="1"/>
</dbReference>
<sequence>MIKFQRCNRCIMDNVSDANIRFDRDGNCNYCIAALAAKPYRYFPNTEGEEKLRQLLTVLKNAGRGKEFDCLMGISGGLDSAYLAYLGAVKWGLRILAVHVDDGFDTELAKKNIKYLVEKANITLITIKPDPEQFLDLNRAFLYAEVPNLAIPQDNVLFAALYDFARKKKIKYFLSGQNFSLESILQSGNTHSAYDLVHIKAIHKLFGTKPINKLPLISWQRRMIDNRILHLKTVTPLDYIDYNKERAIKELHDFSGFTYYEAKHLENVLTKVVQLVWFKEKFKVDKRTSHLSSLIISGQLTRDDALSLYQKPAYDKEQMENDIAFVLDKLQISREEFDRILQSPPKQHTDYKTSYFLDVWTNPSKLIFLRKLKRFLRSLFISK</sequence>
<gene>
    <name evidence="1" type="ORF">GWP43_02845</name>
</gene>
<dbReference type="AlphaFoldDB" id="A0A6P1XZX6"/>
<dbReference type="InterPro" id="IPR020022">
    <property type="entry name" value="N-acetyl_sugar_amidoTrfase"/>
</dbReference>
<dbReference type="EMBL" id="CP048020">
    <property type="protein sequence ID" value="QHX42560.1"/>
    <property type="molecule type" value="Genomic_DNA"/>
</dbReference>
<evidence type="ECO:0000313" key="2">
    <source>
        <dbReference type="Proteomes" id="UP000464374"/>
    </source>
</evidence>
<name>A0A6P1XZX6_9SPIR</name>
<dbReference type="RefSeq" id="WP_162662552.1">
    <property type="nucleotide sequence ID" value="NZ_CP048020.1"/>
</dbReference>